<dbReference type="CDD" id="cd21762">
    <property type="entry name" value="WH2"/>
    <property type="match status" value="1"/>
</dbReference>
<dbReference type="GO" id="GO:0003779">
    <property type="term" value="F:actin binding"/>
    <property type="evidence" value="ECO:0007669"/>
    <property type="project" value="InterPro"/>
</dbReference>
<dbReference type="OrthoDB" id="8963340at2759"/>
<dbReference type="SUPFAM" id="SSF50729">
    <property type="entry name" value="PH domain-like"/>
    <property type="match status" value="1"/>
</dbReference>
<feature type="compositionally biased region" description="Polar residues" evidence="2">
    <location>
        <begin position="135"/>
        <end position="151"/>
    </location>
</feature>
<feature type="domain" description="WH2" evidence="4">
    <location>
        <begin position="551"/>
        <end position="568"/>
    </location>
</feature>
<feature type="compositionally biased region" description="Pro residues" evidence="2">
    <location>
        <begin position="258"/>
        <end position="268"/>
    </location>
</feature>
<evidence type="ECO:0000313" key="5">
    <source>
        <dbReference type="EMBL" id="EUC42187.1"/>
    </source>
</evidence>
<dbReference type="GO" id="GO:0030479">
    <property type="term" value="C:actin cortical patch"/>
    <property type="evidence" value="ECO:0007669"/>
    <property type="project" value="UniProtKB-ARBA"/>
</dbReference>
<feature type="compositionally biased region" description="Pro residues" evidence="2">
    <location>
        <begin position="360"/>
        <end position="372"/>
    </location>
</feature>
<dbReference type="GO" id="GO:0071933">
    <property type="term" value="F:Arp2/3 complex binding"/>
    <property type="evidence" value="ECO:0007669"/>
    <property type="project" value="UniProtKB-ARBA"/>
</dbReference>
<feature type="compositionally biased region" description="Gly residues" evidence="2">
    <location>
        <begin position="152"/>
        <end position="165"/>
    </location>
</feature>
<proteinExistence type="predicted"/>
<evidence type="ECO:0000256" key="1">
    <source>
        <dbReference type="ARBA" id="ARBA00022553"/>
    </source>
</evidence>
<dbReference type="Pfam" id="PF00568">
    <property type="entry name" value="WH1"/>
    <property type="match status" value="1"/>
</dbReference>
<evidence type="ECO:0000259" key="3">
    <source>
        <dbReference type="PROSITE" id="PS50229"/>
    </source>
</evidence>
<feature type="compositionally biased region" description="Gly residues" evidence="2">
    <location>
        <begin position="586"/>
        <end position="601"/>
    </location>
</feature>
<dbReference type="CDD" id="cd01205">
    <property type="entry name" value="EVH1_WASP-like"/>
    <property type="match status" value="1"/>
</dbReference>
<dbReference type="HOGENOM" id="CLU_015385_1_1_1"/>
<dbReference type="InterPro" id="IPR033927">
    <property type="entry name" value="WASPfam_EVH1"/>
</dbReference>
<gene>
    <name evidence="5" type="ORF">COCMIDRAFT_8201</name>
</gene>
<dbReference type="GO" id="GO:0045010">
    <property type="term" value="P:actin nucleation"/>
    <property type="evidence" value="ECO:0007669"/>
    <property type="project" value="UniProtKB-ARBA"/>
</dbReference>
<dbReference type="GeneID" id="19125974"/>
<dbReference type="Proteomes" id="UP000054032">
    <property type="component" value="Unassembled WGS sequence"/>
</dbReference>
<feature type="region of interest" description="Disordered" evidence="2">
    <location>
        <begin position="123"/>
        <end position="208"/>
    </location>
</feature>
<dbReference type="eggNOG" id="KOG3671">
    <property type="taxonomic scope" value="Eukaryota"/>
</dbReference>
<dbReference type="Gene3D" id="6.10.280.150">
    <property type="match status" value="1"/>
</dbReference>
<keyword evidence="1" id="KW-0597">Phosphoprotein</keyword>
<dbReference type="InterPro" id="IPR011993">
    <property type="entry name" value="PH-like_dom_sf"/>
</dbReference>
<feature type="compositionally biased region" description="Low complexity" evidence="2">
    <location>
        <begin position="602"/>
        <end position="613"/>
    </location>
</feature>
<name>W6YRW9_COCMI</name>
<evidence type="ECO:0000256" key="2">
    <source>
        <dbReference type="SAM" id="MobiDB-lite"/>
    </source>
</evidence>
<reference evidence="5 6" key="1">
    <citation type="journal article" date="2013" name="PLoS Genet.">
        <title>Comparative genome structure, secondary metabolite, and effector coding capacity across Cochliobolus pathogens.</title>
        <authorList>
            <person name="Condon B.J."/>
            <person name="Leng Y."/>
            <person name="Wu D."/>
            <person name="Bushley K.E."/>
            <person name="Ohm R.A."/>
            <person name="Otillar R."/>
            <person name="Martin J."/>
            <person name="Schackwitz W."/>
            <person name="Grimwood J."/>
            <person name="MohdZainudin N."/>
            <person name="Xue C."/>
            <person name="Wang R."/>
            <person name="Manning V.A."/>
            <person name="Dhillon B."/>
            <person name="Tu Z.J."/>
            <person name="Steffenson B.J."/>
            <person name="Salamov A."/>
            <person name="Sun H."/>
            <person name="Lowry S."/>
            <person name="LaButti K."/>
            <person name="Han J."/>
            <person name="Copeland A."/>
            <person name="Lindquist E."/>
            <person name="Barry K."/>
            <person name="Schmutz J."/>
            <person name="Baker S.E."/>
            <person name="Ciuffetti L.M."/>
            <person name="Grigoriev I.V."/>
            <person name="Zhong S."/>
            <person name="Turgeon B.G."/>
        </authorList>
    </citation>
    <scope>NUCLEOTIDE SEQUENCE [LARGE SCALE GENOMIC DNA]</scope>
    <source>
        <strain evidence="5 6">ATCC 44560</strain>
    </source>
</reference>
<dbReference type="STRING" id="930090.W6YRW9"/>
<dbReference type="InterPro" id="IPR003124">
    <property type="entry name" value="WH2_dom"/>
</dbReference>
<dbReference type="KEGG" id="bor:COCMIDRAFT_8201"/>
<feature type="compositionally biased region" description="Basic and acidic residues" evidence="2">
    <location>
        <begin position="245"/>
        <end position="254"/>
    </location>
</feature>
<feature type="compositionally biased region" description="Pro residues" evidence="2">
    <location>
        <begin position="397"/>
        <end position="540"/>
    </location>
</feature>
<dbReference type="Pfam" id="PF02205">
    <property type="entry name" value="WH2"/>
    <property type="match status" value="1"/>
</dbReference>
<dbReference type="AlphaFoldDB" id="W6YRW9"/>
<dbReference type="Gene3D" id="3.90.810.10">
    <property type="entry name" value="CRIB domain"/>
    <property type="match status" value="1"/>
</dbReference>
<dbReference type="PROSITE" id="PS51082">
    <property type="entry name" value="WH2"/>
    <property type="match status" value="1"/>
</dbReference>
<feature type="compositionally biased region" description="Low complexity" evidence="2">
    <location>
        <begin position="171"/>
        <end position="184"/>
    </location>
</feature>
<dbReference type="SMART" id="SM00461">
    <property type="entry name" value="WH1"/>
    <property type="match status" value="1"/>
</dbReference>
<evidence type="ECO:0000259" key="4">
    <source>
        <dbReference type="PROSITE" id="PS51082"/>
    </source>
</evidence>
<feature type="region of interest" description="Disordered" evidence="2">
    <location>
        <begin position="245"/>
        <end position="630"/>
    </location>
</feature>
<dbReference type="PROSITE" id="PS50229">
    <property type="entry name" value="WH1"/>
    <property type="match status" value="1"/>
</dbReference>
<dbReference type="InterPro" id="IPR036936">
    <property type="entry name" value="CRIB_dom_sf"/>
</dbReference>
<dbReference type="EMBL" id="KI964070">
    <property type="protein sequence ID" value="EUC42187.1"/>
    <property type="molecule type" value="Genomic_DNA"/>
</dbReference>
<evidence type="ECO:0000313" key="6">
    <source>
        <dbReference type="Proteomes" id="UP000054032"/>
    </source>
</evidence>
<feature type="compositionally biased region" description="Low complexity" evidence="2">
    <location>
        <begin position="349"/>
        <end position="359"/>
    </location>
</feature>
<dbReference type="InterPro" id="IPR000697">
    <property type="entry name" value="WH1/EVH1_dom"/>
</dbReference>
<feature type="compositionally biased region" description="Polar residues" evidence="2">
    <location>
        <begin position="271"/>
        <end position="281"/>
    </location>
</feature>
<feature type="compositionally biased region" description="Low complexity" evidence="2">
    <location>
        <begin position="191"/>
        <end position="203"/>
    </location>
</feature>
<feature type="compositionally biased region" description="Basic and acidic residues" evidence="2">
    <location>
        <begin position="567"/>
        <end position="577"/>
    </location>
</feature>
<accession>W6YRW9</accession>
<organism evidence="5 6">
    <name type="scientific">Bipolaris oryzae ATCC 44560</name>
    <dbReference type="NCBI Taxonomy" id="930090"/>
    <lineage>
        <taxon>Eukaryota</taxon>
        <taxon>Fungi</taxon>
        <taxon>Dikarya</taxon>
        <taxon>Ascomycota</taxon>
        <taxon>Pezizomycotina</taxon>
        <taxon>Dothideomycetes</taxon>
        <taxon>Pleosporomycetidae</taxon>
        <taxon>Pleosporales</taxon>
        <taxon>Pleosporineae</taxon>
        <taxon>Pleosporaceae</taxon>
        <taxon>Bipolaris</taxon>
    </lineage>
</organism>
<dbReference type="SMART" id="SM00246">
    <property type="entry name" value="WH2"/>
    <property type="match status" value="1"/>
</dbReference>
<dbReference type="Gene3D" id="2.30.29.30">
    <property type="entry name" value="Pleckstrin-homology domain (PH domain)/Phosphotyrosine-binding domain (PTB)"/>
    <property type="match status" value="1"/>
</dbReference>
<keyword evidence="6" id="KW-1185">Reference proteome</keyword>
<evidence type="ECO:0008006" key="7">
    <source>
        <dbReference type="Google" id="ProtNLM"/>
    </source>
</evidence>
<dbReference type="RefSeq" id="XP_007691286.1">
    <property type="nucleotide sequence ID" value="XM_007693096.1"/>
</dbReference>
<sequence length="630" mass="65323">MPSILSDEDKQMVKRTVPKSGNKIHAVAVAKLYIAYPDRHRWTYTGLQGAVVLANDLVGNTFWLKMVDISPQTRGVIWDQEIYDPFSYNQDRVFFHTFELEDCLAGLSFADEKEARTFKKKLDDREKNAHKNTKSKPFSATVGSSITSTNGKSGGHGHGLLGGIFGHRNSSHAAPPAHSIIPPSVTSPVQSSHSNATSARSSAIDTTDPSWQPLLKELLAMGITEDQIEENADFIKLYIEQRKSEEKLKDENQRRSRAPPPPPPPGAPLSPQHTGGTTTSKRGPPPQPPPARRTRHDASANRTSSQSPAPHSPTREATPPPGPPKPVFRAPPPIAEAGKFANQAPAPPNRARASSNAANPGPPPPPRPPKTPVPDEERSGGAKFGVPPPFTGNRVPSGPPPPPPSRGPVPPPPPARDIPSAPPPPLPPKTSAAPTPPPIHNIPPPPPLPPSASRPAPPPPSGAAPVPPPLPPTSNVAPPPPPPPPPMPGRSIPPPPPMPSGGAPPPPPMPNSGAPPPPPLPPMGGPPAPPPPPPPGPAPPGGASLPKVPAGRDGLLADIRGGARLKKVSDSEKKDRSGAAVPGKEPPGGSGGGSGPGGGEAGLANALASALAARKSKVSHSDDESDKDDW</sequence>
<feature type="compositionally biased region" description="Pro residues" evidence="2">
    <location>
        <begin position="318"/>
        <end position="334"/>
    </location>
</feature>
<feature type="domain" description="WH1" evidence="3">
    <location>
        <begin position="17"/>
        <end position="129"/>
    </location>
</feature>
<feature type="compositionally biased region" description="Polar residues" evidence="2">
    <location>
        <begin position="300"/>
        <end position="309"/>
    </location>
</feature>
<protein>
    <recommendedName>
        <fullName evidence="7">WH1 domain-containing protein</fullName>
    </recommendedName>
</protein>
<dbReference type="FunFam" id="2.30.29.30:FF:000281">
    <property type="entry name" value="Actin associated protein"/>
    <property type="match status" value="1"/>
</dbReference>